<name>A0A9P0BDF1_BRAAE</name>
<keyword evidence="2" id="KW-0677">Repeat</keyword>
<accession>A0A9P0BDF1</accession>
<evidence type="ECO:0000313" key="3">
    <source>
        <dbReference type="EMBL" id="CAH0559572.1"/>
    </source>
</evidence>
<dbReference type="EMBL" id="OV121137">
    <property type="protein sequence ID" value="CAH0559572.1"/>
    <property type="molecule type" value="Genomic_DNA"/>
</dbReference>
<evidence type="ECO:0000256" key="1">
    <source>
        <dbReference type="ARBA" id="ARBA00022614"/>
    </source>
</evidence>
<evidence type="ECO:0000313" key="4">
    <source>
        <dbReference type="Proteomes" id="UP001154078"/>
    </source>
</evidence>
<reference evidence="3" key="1">
    <citation type="submission" date="2021-12" db="EMBL/GenBank/DDBJ databases">
        <authorList>
            <person name="King R."/>
        </authorList>
    </citation>
    <scope>NUCLEOTIDE SEQUENCE</scope>
</reference>
<dbReference type="Pfam" id="PF13306">
    <property type="entry name" value="LRR_5"/>
    <property type="match status" value="2"/>
</dbReference>
<keyword evidence="4" id="KW-1185">Reference proteome</keyword>
<dbReference type="Gene3D" id="3.80.10.10">
    <property type="entry name" value="Ribonuclease Inhibitor"/>
    <property type="match status" value="2"/>
</dbReference>
<dbReference type="OrthoDB" id="676979at2759"/>
<dbReference type="InterPro" id="IPR026906">
    <property type="entry name" value="LRR_5"/>
</dbReference>
<dbReference type="InterPro" id="IPR050333">
    <property type="entry name" value="SLRP"/>
</dbReference>
<dbReference type="Proteomes" id="UP001154078">
    <property type="component" value="Chromosome 6"/>
</dbReference>
<dbReference type="AlphaFoldDB" id="A0A9P0BDF1"/>
<proteinExistence type="predicted"/>
<organism evidence="3 4">
    <name type="scientific">Brassicogethes aeneus</name>
    <name type="common">Rape pollen beetle</name>
    <name type="synonym">Meligethes aeneus</name>
    <dbReference type="NCBI Taxonomy" id="1431903"/>
    <lineage>
        <taxon>Eukaryota</taxon>
        <taxon>Metazoa</taxon>
        <taxon>Ecdysozoa</taxon>
        <taxon>Arthropoda</taxon>
        <taxon>Hexapoda</taxon>
        <taxon>Insecta</taxon>
        <taxon>Pterygota</taxon>
        <taxon>Neoptera</taxon>
        <taxon>Endopterygota</taxon>
        <taxon>Coleoptera</taxon>
        <taxon>Polyphaga</taxon>
        <taxon>Cucujiformia</taxon>
        <taxon>Nitidulidae</taxon>
        <taxon>Meligethinae</taxon>
        <taxon>Brassicogethes</taxon>
    </lineage>
</organism>
<dbReference type="SUPFAM" id="SSF52058">
    <property type="entry name" value="L domain-like"/>
    <property type="match status" value="1"/>
</dbReference>
<dbReference type="InterPro" id="IPR032675">
    <property type="entry name" value="LRR_dom_sf"/>
</dbReference>
<evidence type="ECO:0000256" key="2">
    <source>
        <dbReference type="ARBA" id="ARBA00022737"/>
    </source>
</evidence>
<dbReference type="PANTHER" id="PTHR45712:SF22">
    <property type="entry name" value="INSULIN-LIKE GROWTH FACTOR-BINDING PROTEIN COMPLEX ACID LABILE SUBUNIT"/>
    <property type="match status" value="1"/>
</dbReference>
<dbReference type="PANTHER" id="PTHR45712">
    <property type="entry name" value="AGAP008170-PA"/>
    <property type="match status" value="1"/>
</dbReference>
<keyword evidence="1" id="KW-0433">Leucine-rich repeat</keyword>
<protein>
    <submittedName>
        <fullName evidence="3">Uncharacterized protein</fullName>
    </submittedName>
</protein>
<sequence>MCALRKYIEIIDSAGVIKKVDLCISSRIAEQKHTKQIVCTFNMSKPRLCAAVVVVVFCALAAETGAETGCEAIQQINITVYQTVDSVPEVIKTSDTIELGKDAFHIIVANQSIPRLCQNNVFIRNELSVLQIINSSIQIIQPGSFNVTPTLTLLKISHNPLNRVGKGVFNHIKVKELDLSRNFISAIDEDAFDNNTYLEIVKLNYNAIKEIESEWFKNSPNVYQLSIIYNEITDIPAEAFKNMAKERPLKLRFSANRIFQINAKALEGHNAVDIFRLNGNKLSEIPDNIFANRTIKSVEVSTNKLRCFPDKLFESKLDVLAFLENPYFECACLKKVREYVERNNIQILYPAIICEDRPREVNIVFNFNKTFEIPILPTSLPLIKTPDTTD</sequence>
<gene>
    <name evidence="3" type="ORF">MELIAE_LOCUS9637</name>
</gene>